<name>E1CG62_9ACTN</name>
<sequence length="184" mass="20944">MRVRRPVDGEVHVHYGQIYVDSDPECFGLDLAEAFAGQTSGLCGAAMPGALWLTTGLHTGNVGFTVEVHDQAPLLDPVWEDVVEVSFRPVSEQSRLVQWAGEAVWELDLDETDYRVRYCATGMDQAREQDTRLDEEPQLDRYLLQFWPAPPEPDRVLKQSAAIAAYWHDYARRQPPPPHTRRTR</sequence>
<accession>E1CG62</accession>
<reference evidence="1" key="1">
    <citation type="submission" date="2009-12" db="EMBL/GenBank/DDBJ databases">
        <title>An ATP-Independent Strategy for Carboxylic Acid Activation and Amide Bond Formation Revealed upon Characterization of the A-503083 Biosynthetic Gene Cluster.</title>
        <authorList>
            <person name="Funabashi M."/>
            <person name="Nonaka K."/>
            <person name="Hosobuchi M."/>
            <person name="Fujita Y."/>
            <person name="Shibata T."/>
            <person name="Chi X."/>
            <person name="Yang Z."/>
            <person name="Van Lanen S.G."/>
        </authorList>
    </citation>
    <scope>NUCLEOTIDE SEQUENCE</scope>
    <source>
        <strain evidence="1">SANK 62799</strain>
    </source>
</reference>
<proteinExistence type="predicted"/>
<evidence type="ECO:0000313" key="1">
    <source>
        <dbReference type="EMBL" id="BAJ19076.1"/>
    </source>
</evidence>
<protein>
    <submittedName>
        <fullName evidence="1">Uncharacterized protein</fullName>
    </submittedName>
</protein>
<organism evidence="1">
    <name type="scientific">Streptomyces sp. SANK 62799</name>
    <dbReference type="NCBI Taxonomy" id="701528"/>
    <lineage>
        <taxon>Bacteria</taxon>
        <taxon>Bacillati</taxon>
        <taxon>Actinomycetota</taxon>
        <taxon>Actinomycetes</taxon>
        <taxon>Kitasatosporales</taxon>
        <taxon>Streptomycetaceae</taxon>
        <taxon>Streptomyces</taxon>
    </lineage>
</organism>
<dbReference type="EMBL" id="AB538860">
    <property type="protein sequence ID" value="BAJ19076.1"/>
    <property type="molecule type" value="Genomic_DNA"/>
</dbReference>
<dbReference type="AlphaFoldDB" id="E1CG62"/>